<reference evidence="3 5" key="1">
    <citation type="submission" date="2017-07" db="EMBL/GenBank/DDBJ databases">
        <title>Virulence factors identified in Actinobacillus seminis.</title>
        <authorList>
            <person name="Negrete-Abascal E."/>
            <person name="Vaca-Pacheco S."/>
            <person name="Montes-Garcia F."/>
            <person name="Leyto-Gil A.M."/>
            <person name="Fragoso-Garcia E."/>
            <person name="Carvente-Garcia R."/>
            <person name="Perez-Agueros S."/>
            <person name="Castelan-Sanchez H.G."/>
            <person name="Garcia-Molina A."/>
            <person name="Villamar T.E."/>
            <person name="Vazquez-Cruz C."/>
        </authorList>
    </citation>
    <scope>NUCLEOTIDE SEQUENCE [LARGE SCALE GENOMIC DNA]</scope>
    <source>
        <strain evidence="3 5">ATCC 15768</strain>
    </source>
</reference>
<dbReference type="PANTHER" id="PTHR35813">
    <property type="entry name" value="INNER MEMBRANE PROTEIN YBAN"/>
    <property type="match status" value="1"/>
</dbReference>
<dbReference type="Proteomes" id="UP000215738">
    <property type="component" value="Unassembled WGS sequence"/>
</dbReference>
<dbReference type="OrthoDB" id="5690292at2"/>
<organism evidence="4 6">
    <name type="scientific">Actinobacillus seminis</name>
    <dbReference type="NCBI Taxonomy" id="722"/>
    <lineage>
        <taxon>Bacteria</taxon>
        <taxon>Pseudomonadati</taxon>
        <taxon>Pseudomonadota</taxon>
        <taxon>Gammaproteobacteria</taxon>
        <taxon>Pasteurellales</taxon>
        <taxon>Pasteurellaceae</taxon>
        <taxon>Actinobacillus</taxon>
    </lineage>
</organism>
<keyword evidence="2" id="KW-1133">Transmembrane helix</keyword>
<accession>A0A263HBG5</accession>
<keyword evidence="1 2" id="KW-0472">Membrane</keyword>
<proteinExistence type="predicted"/>
<dbReference type="Proteomes" id="UP000254507">
    <property type="component" value="Unassembled WGS sequence"/>
</dbReference>
<feature type="transmembrane region" description="Helical" evidence="2">
    <location>
        <begin position="6"/>
        <end position="38"/>
    </location>
</feature>
<keyword evidence="1" id="KW-1003">Cell membrane</keyword>
<dbReference type="RefSeq" id="WP_094946570.1">
    <property type="nucleotide sequence ID" value="NZ_JBMHIA010000002.1"/>
</dbReference>
<dbReference type="InParanoid" id="A0A263HBG5"/>
<evidence type="ECO:0000313" key="4">
    <source>
        <dbReference type="EMBL" id="SUU35312.1"/>
    </source>
</evidence>
<feature type="transmembrane region" description="Helical" evidence="2">
    <location>
        <begin position="98"/>
        <end position="115"/>
    </location>
</feature>
<gene>
    <name evidence="4" type="primary">ybaN</name>
    <name evidence="3" type="ORF">CFY87_07375</name>
    <name evidence="4" type="ORF">NCTC10851_00804</name>
</gene>
<dbReference type="FunCoup" id="A0A263HBG5">
    <property type="interactions" value="54"/>
</dbReference>
<dbReference type="AlphaFoldDB" id="A0A263HBG5"/>
<dbReference type="InterPro" id="IPR007401">
    <property type="entry name" value="DUF454"/>
</dbReference>
<protein>
    <recommendedName>
        <fullName evidence="1">Inner membrane protein</fullName>
    </recommendedName>
</protein>
<comment type="subcellular location">
    <subcellularLocation>
        <location evidence="1">Cell inner membrane</location>
        <topology evidence="1">Multi-pass membrane protein</topology>
    </subcellularLocation>
</comment>
<evidence type="ECO:0000313" key="3">
    <source>
        <dbReference type="EMBL" id="OZN24794.1"/>
    </source>
</evidence>
<keyword evidence="5" id="KW-1185">Reference proteome</keyword>
<reference evidence="4 6" key="2">
    <citation type="submission" date="2018-06" db="EMBL/GenBank/DDBJ databases">
        <authorList>
            <consortium name="Pathogen Informatics"/>
            <person name="Doyle S."/>
        </authorList>
    </citation>
    <scope>NUCLEOTIDE SEQUENCE [LARGE SCALE GENOMIC DNA]</scope>
    <source>
        <strain evidence="4 6">NCTC10851</strain>
    </source>
</reference>
<dbReference type="GO" id="GO:0005886">
    <property type="term" value="C:plasma membrane"/>
    <property type="evidence" value="ECO:0007669"/>
    <property type="project" value="UniProtKB-SubCell"/>
</dbReference>
<name>A0A263HBG5_9PAST</name>
<evidence type="ECO:0000256" key="2">
    <source>
        <dbReference type="SAM" id="Phobius"/>
    </source>
</evidence>
<sequence>MKAIYLLLGGIFLVIGVIGTVMPGIPGVPFLLLTLVCFSKGSERLHQWFIQTALYHKHLKSFHQQRALSKKSKIWILSCSTLMLGIGFYFTPSLIGRSIILVVLLIKYFSFFFWIKTIPE</sequence>
<keyword evidence="2" id="KW-0812">Transmembrane</keyword>
<dbReference type="EMBL" id="UFSB01000001">
    <property type="protein sequence ID" value="SUU35312.1"/>
    <property type="molecule type" value="Genomic_DNA"/>
</dbReference>
<dbReference type="Pfam" id="PF04304">
    <property type="entry name" value="DUF454"/>
    <property type="match status" value="1"/>
</dbReference>
<evidence type="ECO:0000313" key="5">
    <source>
        <dbReference type="Proteomes" id="UP000215738"/>
    </source>
</evidence>
<evidence type="ECO:0000256" key="1">
    <source>
        <dbReference type="PIRNR" id="PIRNR016789"/>
    </source>
</evidence>
<dbReference type="PANTHER" id="PTHR35813:SF1">
    <property type="entry name" value="INNER MEMBRANE PROTEIN YBAN"/>
    <property type="match status" value="1"/>
</dbReference>
<evidence type="ECO:0000313" key="6">
    <source>
        <dbReference type="Proteomes" id="UP000254507"/>
    </source>
</evidence>
<dbReference type="EMBL" id="NLFK01000006">
    <property type="protein sequence ID" value="OZN24794.1"/>
    <property type="molecule type" value="Genomic_DNA"/>
</dbReference>
<dbReference type="PIRSF" id="PIRSF016789">
    <property type="entry name" value="DUF454"/>
    <property type="match status" value="1"/>
</dbReference>
<keyword evidence="1" id="KW-0997">Cell inner membrane</keyword>